<proteinExistence type="predicted"/>
<dbReference type="EMBL" id="AP017312">
    <property type="protein sequence ID" value="BAU27193.1"/>
    <property type="molecule type" value="Genomic_DNA"/>
</dbReference>
<evidence type="ECO:0000313" key="1">
    <source>
        <dbReference type="EMBL" id="BAU27193.1"/>
    </source>
</evidence>
<dbReference type="InterPro" id="IPR036457">
    <property type="entry name" value="PPM-type-like_dom_sf"/>
</dbReference>
<dbReference type="AlphaFoldDB" id="A0A0U4WEN8"/>
<keyword evidence="2" id="KW-1185">Reference proteome</keyword>
<dbReference type="RefSeq" id="WP_096464340.1">
    <property type="nucleotide sequence ID" value="NZ_AP017312.1"/>
</dbReference>
<dbReference type="SUPFAM" id="SSF81606">
    <property type="entry name" value="PP2C-like"/>
    <property type="match status" value="1"/>
</dbReference>
<accession>A0A0U4WEN8</accession>
<sequence>MRKDNSEFQTSFLSEAGTLLTNKDYFAFIELDGKACWVLAQGLDSDREIESAELAVKSVLGNFMNRPTMSRFRIKKYIQQAHRLLQEESVRVRLKASLIMVVTDYSRMIWAGAGNARMYHFRNGLLNLRSKDQSLAQMMADREEIFPDKVDEHEERGNLLEYLGKPDEFKPFVSPKYKLADGDVILLGTSGLWQEVNNSEMLDATEEAQDPAQLVDTLEEVLLSKQKQTVQNYTAAAIFVKKVYKEDPTKKIRLIKRIALILFVLLLTGGGALVYHIKAAERQAEAVASMLEHDKNGDAFIQDGEYAKALKEYSEGRNAAIRIQDRVHSQLIGKKLNITGLITDGDTFVKDGEYTKAISKYEKAKKAMEGRKDFNEKELDEKINNCRSFAQILGWLKNGDMKAEKQDYVGARTLYLKAKKAAVAASFANGEKEAKTKLEEAEGKLADLEREKRQLDAEKLEQKGDKCLAEEDFKGAIQSYSLAQEVYQGIDMLEKVLGMERKITKAEEKLNPVPKGEAPVAEAAQEPPPAPASPTPAAKGGSK</sequence>
<protein>
    <submittedName>
        <fullName evidence="1">Uncharacterized protein</fullName>
    </submittedName>
</protein>
<dbReference type="Proteomes" id="UP000217696">
    <property type="component" value="Chromosome"/>
</dbReference>
<evidence type="ECO:0000313" key="2">
    <source>
        <dbReference type="Proteomes" id="UP000217696"/>
    </source>
</evidence>
<reference evidence="1 2" key="1">
    <citation type="submission" date="2015-12" db="EMBL/GenBank/DDBJ databases">
        <title>Genome sequence of Aneurinibacillus soli.</title>
        <authorList>
            <person name="Lee J.S."/>
            <person name="Lee K.C."/>
            <person name="Kim K.K."/>
            <person name="Lee B.W."/>
        </authorList>
    </citation>
    <scope>NUCLEOTIDE SEQUENCE [LARGE SCALE GENOMIC DNA]</scope>
    <source>
        <strain evidence="1 2">CB4</strain>
    </source>
</reference>
<name>A0A0U4WEN8_9BACL</name>
<dbReference type="KEGG" id="asoc:CB4_01362"/>
<gene>
    <name evidence="1" type="ORF">CB4_01362</name>
</gene>
<organism evidence="1 2">
    <name type="scientific">Aneurinibacillus soli</name>
    <dbReference type="NCBI Taxonomy" id="1500254"/>
    <lineage>
        <taxon>Bacteria</taxon>
        <taxon>Bacillati</taxon>
        <taxon>Bacillota</taxon>
        <taxon>Bacilli</taxon>
        <taxon>Bacillales</taxon>
        <taxon>Paenibacillaceae</taxon>
        <taxon>Aneurinibacillus group</taxon>
        <taxon>Aneurinibacillus</taxon>
    </lineage>
</organism>
<dbReference type="Gene3D" id="3.60.40.10">
    <property type="entry name" value="PPM-type phosphatase domain"/>
    <property type="match status" value="1"/>
</dbReference>
<dbReference type="OrthoDB" id="9801841at2"/>